<sequence>MIKDSSFISGDSGTIKRSTRPDNTSIDTDIHGNMSFVGKYDSQDDRIRIGDGFISKSGAFLMLIMGMVLGLFAFVLTQTIFDRVIRPRYFPALPSLGDTTGRSIQRTGSAADTSTARYGGLN</sequence>
<feature type="region of interest" description="Disordered" evidence="1">
    <location>
        <begin position="1"/>
        <end position="27"/>
    </location>
</feature>
<gene>
    <name evidence="3" type="ORF">DSL72_007839</name>
</gene>
<evidence type="ECO:0000256" key="2">
    <source>
        <dbReference type="SAM" id="Phobius"/>
    </source>
</evidence>
<name>A0A8A3PI19_9HELO</name>
<dbReference type="EMBL" id="CP063409">
    <property type="protein sequence ID" value="QSZ34977.1"/>
    <property type="molecule type" value="Genomic_DNA"/>
</dbReference>
<protein>
    <submittedName>
        <fullName evidence="3">Uncharacterized protein</fullName>
    </submittedName>
</protein>
<evidence type="ECO:0000313" key="3">
    <source>
        <dbReference type="EMBL" id="QSZ34977.1"/>
    </source>
</evidence>
<feature type="compositionally biased region" description="Polar residues" evidence="1">
    <location>
        <begin position="101"/>
        <end position="116"/>
    </location>
</feature>
<evidence type="ECO:0000256" key="1">
    <source>
        <dbReference type="SAM" id="MobiDB-lite"/>
    </source>
</evidence>
<feature type="region of interest" description="Disordered" evidence="1">
    <location>
        <begin position="101"/>
        <end position="122"/>
    </location>
</feature>
<dbReference type="Proteomes" id="UP000672032">
    <property type="component" value="Chromosome 5"/>
</dbReference>
<accession>A0A8A3PI19</accession>
<keyword evidence="4" id="KW-1185">Reference proteome</keyword>
<evidence type="ECO:0000313" key="4">
    <source>
        <dbReference type="Proteomes" id="UP000672032"/>
    </source>
</evidence>
<keyword evidence="2" id="KW-0812">Transmembrane</keyword>
<organism evidence="3 4">
    <name type="scientific">Monilinia vaccinii-corymbosi</name>
    <dbReference type="NCBI Taxonomy" id="61207"/>
    <lineage>
        <taxon>Eukaryota</taxon>
        <taxon>Fungi</taxon>
        <taxon>Dikarya</taxon>
        <taxon>Ascomycota</taxon>
        <taxon>Pezizomycotina</taxon>
        <taxon>Leotiomycetes</taxon>
        <taxon>Helotiales</taxon>
        <taxon>Sclerotiniaceae</taxon>
        <taxon>Monilinia</taxon>
    </lineage>
</organism>
<dbReference type="OrthoDB" id="3473561at2759"/>
<proteinExistence type="predicted"/>
<keyword evidence="2" id="KW-1133">Transmembrane helix</keyword>
<keyword evidence="2" id="KW-0472">Membrane</keyword>
<reference evidence="3" key="1">
    <citation type="submission" date="2020-10" db="EMBL/GenBank/DDBJ databases">
        <title>Genome Sequence of Monilinia vaccinii-corymbosi Sheds Light on Mummy Berry Disease Infection of Blueberry and Mating Type.</title>
        <authorList>
            <person name="Yow A.G."/>
            <person name="Zhang Y."/>
            <person name="Bansal K."/>
            <person name="Eacker S.M."/>
            <person name="Sullivan S."/>
            <person name="Liachko I."/>
            <person name="Cubeta M.A."/>
            <person name="Rollins J.A."/>
            <person name="Ashrafi H."/>
        </authorList>
    </citation>
    <scope>NUCLEOTIDE SEQUENCE</scope>
    <source>
        <strain evidence="3">RL-1</strain>
    </source>
</reference>
<dbReference type="AlphaFoldDB" id="A0A8A3PI19"/>
<feature type="transmembrane region" description="Helical" evidence="2">
    <location>
        <begin position="59"/>
        <end position="81"/>
    </location>
</feature>